<keyword evidence="3" id="KW-1185">Reference proteome</keyword>
<evidence type="ECO:0000259" key="1">
    <source>
        <dbReference type="Pfam" id="PF03184"/>
    </source>
</evidence>
<dbReference type="EMBL" id="JWZT01004076">
    <property type="protein sequence ID" value="KII64869.1"/>
    <property type="molecule type" value="Genomic_DNA"/>
</dbReference>
<dbReference type="OrthoDB" id="7740375at2759"/>
<sequence length="148" mass="17041">MEGLPVEYHVNKNAWKTSEIFRNWLTIWDRKLKLKQRKILLLFDNCPAHPHLDNLQNIGLEFLPRNTTSFKATIGHRGKKNFKTLYSGKLVNYILESIDENLLTSSPTAREISSRISLFQAIQFVAESWLATKTITTRTVLLIAALNT</sequence>
<comment type="caution">
    <text evidence="2">The sequence shown here is derived from an EMBL/GenBank/DDBJ whole genome shotgun (WGS) entry which is preliminary data.</text>
</comment>
<dbReference type="GO" id="GO:0003676">
    <property type="term" value="F:nucleic acid binding"/>
    <property type="evidence" value="ECO:0007669"/>
    <property type="project" value="InterPro"/>
</dbReference>
<name>A0A0C2IHR1_THEKT</name>
<accession>A0A0C2IHR1</accession>
<dbReference type="InterPro" id="IPR004875">
    <property type="entry name" value="DDE_SF_endonuclease_dom"/>
</dbReference>
<dbReference type="Proteomes" id="UP000031668">
    <property type="component" value="Unassembled WGS sequence"/>
</dbReference>
<feature type="domain" description="DDE-1" evidence="1">
    <location>
        <begin position="3"/>
        <end position="133"/>
    </location>
</feature>
<evidence type="ECO:0000313" key="2">
    <source>
        <dbReference type="EMBL" id="KII64869.1"/>
    </source>
</evidence>
<evidence type="ECO:0000313" key="3">
    <source>
        <dbReference type="Proteomes" id="UP000031668"/>
    </source>
</evidence>
<proteinExistence type="predicted"/>
<reference evidence="2 3" key="1">
    <citation type="journal article" date="2014" name="Genome Biol. Evol.">
        <title>The genome of the myxosporean Thelohanellus kitauei shows adaptations to nutrient acquisition within its fish host.</title>
        <authorList>
            <person name="Yang Y."/>
            <person name="Xiong J."/>
            <person name="Zhou Z."/>
            <person name="Huo F."/>
            <person name="Miao W."/>
            <person name="Ran C."/>
            <person name="Liu Y."/>
            <person name="Zhang J."/>
            <person name="Feng J."/>
            <person name="Wang M."/>
            <person name="Wang M."/>
            <person name="Wang L."/>
            <person name="Yao B."/>
        </authorList>
    </citation>
    <scope>NUCLEOTIDE SEQUENCE [LARGE SCALE GENOMIC DNA]</scope>
    <source>
        <strain evidence="2">Wuqing</strain>
    </source>
</reference>
<dbReference type="AlphaFoldDB" id="A0A0C2IHR1"/>
<organism evidence="2 3">
    <name type="scientific">Thelohanellus kitauei</name>
    <name type="common">Myxosporean</name>
    <dbReference type="NCBI Taxonomy" id="669202"/>
    <lineage>
        <taxon>Eukaryota</taxon>
        <taxon>Metazoa</taxon>
        <taxon>Cnidaria</taxon>
        <taxon>Myxozoa</taxon>
        <taxon>Myxosporea</taxon>
        <taxon>Bivalvulida</taxon>
        <taxon>Platysporina</taxon>
        <taxon>Myxobolidae</taxon>
        <taxon>Thelohanellus</taxon>
    </lineage>
</organism>
<gene>
    <name evidence="2" type="ORF">RF11_09279</name>
</gene>
<dbReference type="Pfam" id="PF03184">
    <property type="entry name" value="DDE_1"/>
    <property type="match status" value="1"/>
</dbReference>
<protein>
    <submittedName>
        <fullName evidence="2">Tigger transposable element-derived protein 6</fullName>
    </submittedName>
</protein>